<reference evidence="1" key="1">
    <citation type="submission" date="2018-05" db="EMBL/GenBank/DDBJ databases">
        <authorList>
            <person name="Lanie J.A."/>
            <person name="Ng W.-L."/>
            <person name="Kazmierczak K.M."/>
            <person name="Andrzejewski T.M."/>
            <person name="Davidsen T.M."/>
            <person name="Wayne K.J."/>
            <person name="Tettelin H."/>
            <person name="Glass J.I."/>
            <person name="Rusch D."/>
            <person name="Podicherti R."/>
            <person name="Tsui H.-C.T."/>
            <person name="Winkler M.E."/>
        </authorList>
    </citation>
    <scope>NUCLEOTIDE SEQUENCE</scope>
</reference>
<dbReference type="AlphaFoldDB" id="A0A382YGB4"/>
<proteinExistence type="predicted"/>
<accession>A0A382YGB4</accession>
<dbReference type="EMBL" id="UINC01175321">
    <property type="protein sequence ID" value="SVD81885.1"/>
    <property type="molecule type" value="Genomic_DNA"/>
</dbReference>
<gene>
    <name evidence="1" type="ORF">METZ01_LOCUS434739</name>
</gene>
<evidence type="ECO:0000313" key="1">
    <source>
        <dbReference type="EMBL" id="SVD81885.1"/>
    </source>
</evidence>
<sequence>MRFIGNIAILIIFLGFSPLVSSAGELALFKESITEEGTRHPYMGGCSGIFYVKLDENVPDMRDFHDYSCEGDYSLTLEGPPNTTVTLFGNVSHITDRGYLVLRKTDDRKVWIIYLGSFKSGTWFHVDPEDKRYGGYDIYYHEGWNFERYISSVKWGKWWAGHLPSLSKN</sequence>
<organism evidence="1">
    <name type="scientific">marine metagenome</name>
    <dbReference type="NCBI Taxonomy" id="408172"/>
    <lineage>
        <taxon>unclassified sequences</taxon>
        <taxon>metagenomes</taxon>
        <taxon>ecological metagenomes</taxon>
    </lineage>
</organism>
<name>A0A382YGB4_9ZZZZ</name>
<protein>
    <submittedName>
        <fullName evidence="1">Uncharacterized protein</fullName>
    </submittedName>
</protein>